<keyword evidence="1" id="KW-0175">Coiled coil</keyword>
<sequence length="159" mass="18808">MFLDCSLFPFPLWKFLENSSPKTNAENNNVETLSGEKLQEYEKSESESILEELLASHGEIQDTNQYVKSEIEALDREQKQIDERAANLEEQLRAVMKKGNNKVKEEKLLQEWFLLVNKRNAVIRRQMQLNILEKEDDLERKFELLTRELRTMFDIDGEL</sequence>
<comment type="caution">
    <text evidence="3">The sequence shown here is derived from an EMBL/GenBank/DDBJ whole genome shotgun (WGS) entry which is preliminary data.</text>
</comment>
<feature type="coiled-coil region" evidence="1">
    <location>
        <begin position="71"/>
        <end position="98"/>
    </location>
</feature>
<keyword evidence="4" id="KW-1185">Reference proteome</keyword>
<gene>
    <name evidence="3" type="ORF">SPHA_21718</name>
</gene>
<dbReference type="InterPro" id="IPR022735">
    <property type="entry name" value="bMERB_dom"/>
</dbReference>
<dbReference type="PROSITE" id="PS51848">
    <property type="entry name" value="BMERB"/>
    <property type="match status" value="1"/>
</dbReference>
<evidence type="ECO:0000313" key="3">
    <source>
        <dbReference type="EMBL" id="CAE1239203.1"/>
    </source>
</evidence>
<feature type="domain" description="BMERB" evidence="2">
    <location>
        <begin position="54"/>
        <end position="159"/>
    </location>
</feature>
<dbReference type="OrthoDB" id="6157847at2759"/>
<evidence type="ECO:0000313" key="4">
    <source>
        <dbReference type="Proteomes" id="UP000597762"/>
    </source>
</evidence>
<dbReference type="Pfam" id="PF12130">
    <property type="entry name" value="bMERB_dom"/>
    <property type="match status" value="1"/>
</dbReference>
<dbReference type="SMART" id="SM01203">
    <property type="entry name" value="DUF3585"/>
    <property type="match status" value="1"/>
</dbReference>
<accession>A0A812BMN7</accession>
<evidence type="ECO:0000256" key="1">
    <source>
        <dbReference type="SAM" id="Coils"/>
    </source>
</evidence>
<name>A0A812BMN7_ACAPH</name>
<dbReference type="AlphaFoldDB" id="A0A812BMN7"/>
<dbReference type="InterPro" id="IPR050540">
    <property type="entry name" value="F-actin_Monoox_Mical"/>
</dbReference>
<dbReference type="EMBL" id="CAHIKZ030000801">
    <property type="protein sequence ID" value="CAE1239203.1"/>
    <property type="molecule type" value="Genomic_DNA"/>
</dbReference>
<evidence type="ECO:0000259" key="2">
    <source>
        <dbReference type="PROSITE" id="PS51848"/>
    </source>
</evidence>
<protein>
    <submittedName>
        <fullName evidence="3">EH domain-binding protein 1-like protein 1</fullName>
    </submittedName>
</protein>
<reference evidence="3" key="1">
    <citation type="submission" date="2021-01" db="EMBL/GenBank/DDBJ databases">
        <authorList>
            <person name="Li R."/>
            <person name="Bekaert M."/>
        </authorList>
    </citation>
    <scope>NUCLEOTIDE SEQUENCE</scope>
    <source>
        <strain evidence="3">Farmed</strain>
    </source>
</reference>
<organism evidence="3 4">
    <name type="scientific">Acanthosepion pharaonis</name>
    <name type="common">Pharaoh cuttlefish</name>
    <name type="synonym">Sepia pharaonis</name>
    <dbReference type="NCBI Taxonomy" id="158019"/>
    <lineage>
        <taxon>Eukaryota</taxon>
        <taxon>Metazoa</taxon>
        <taxon>Spiralia</taxon>
        <taxon>Lophotrochozoa</taxon>
        <taxon>Mollusca</taxon>
        <taxon>Cephalopoda</taxon>
        <taxon>Coleoidea</taxon>
        <taxon>Decapodiformes</taxon>
        <taxon>Sepiida</taxon>
        <taxon>Sepiina</taxon>
        <taxon>Sepiidae</taxon>
        <taxon>Acanthosepion</taxon>
    </lineage>
</organism>
<dbReference type="PANTHER" id="PTHR23167">
    <property type="entry name" value="CALPONIN HOMOLOGY DOMAIN-CONTAINING PROTEIN DDB_G0272472-RELATED"/>
    <property type="match status" value="1"/>
</dbReference>
<dbReference type="Proteomes" id="UP000597762">
    <property type="component" value="Unassembled WGS sequence"/>
</dbReference>
<dbReference type="PANTHER" id="PTHR23167:SF46">
    <property type="entry name" value="EPS15 HOMOLOGY DOMAIN CONTAINING PROTEIN-BINDING PROTEIN 1, ISOFORM F"/>
    <property type="match status" value="1"/>
</dbReference>
<proteinExistence type="predicted"/>